<keyword evidence="7" id="KW-1185">Reference proteome</keyword>
<keyword evidence="2 4" id="KW-0328">Glycosyltransferase</keyword>
<evidence type="ECO:0000313" key="6">
    <source>
        <dbReference type="EMBL" id="CAI9107250.1"/>
    </source>
</evidence>
<accession>A0AAV1DJR5</accession>
<protein>
    <recommendedName>
        <fullName evidence="5">Glycosyltransferase</fullName>
        <ecNumber evidence="5">2.4.1.-</ecNumber>
    </recommendedName>
</protein>
<dbReference type="EMBL" id="OX459122">
    <property type="protein sequence ID" value="CAI9107250.1"/>
    <property type="molecule type" value="Genomic_DNA"/>
</dbReference>
<dbReference type="Pfam" id="PF00201">
    <property type="entry name" value="UDPGT"/>
    <property type="match status" value="1"/>
</dbReference>
<name>A0AAV1DJR5_OLDCO</name>
<proteinExistence type="inferred from homology"/>
<evidence type="ECO:0000313" key="7">
    <source>
        <dbReference type="Proteomes" id="UP001161247"/>
    </source>
</evidence>
<dbReference type="SUPFAM" id="SSF53756">
    <property type="entry name" value="UDP-Glycosyltransferase/glycogen phosphorylase"/>
    <property type="match status" value="1"/>
</dbReference>
<dbReference type="InterPro" id="IPR035595">
    <property type="entry name" value="UDP_glycos_trans_CS"/>
</dbReference>
<dbReference type="PANTHER" id="PTHR11926">
    <property type="entry name" value="GLUCOSYL/GLUCURONOSYL TRANSFERASES"/>
    <property type="match status" value="1"/>
</dbReference>
<dbReference type="GO" id="GO:0080043">
    <property type="term" value="F:quercetin 3-O-glucosyltransferase activity"/>
    <property type="evidence" value="ECO:0007669"/>
    <property type="project" value="TreeGrafter"/>
</dbReference>
<dbReference type="FunFam" id="3.40.50.2000:FF:000019">
    <property type="entry name" value="Glycosyltransferase"/>
    <property type="match status" value="1"/>
</dbReference>
<dbReference type="Proteomes" id="UP001161247">
    <property type="component" value="Chromosome 5"/>
</dbReference>
<dbReference type="AlphaFoldDB" id="A0AAV1DJR5"/>
<dbReference type="InterPro" id="IPR002213">
    <property type="entry name" value="UDP_glucos_trans"/>
</dbReference>
<evidence type="ECO:0000256" key="2">
    <source>
        <dbReference type="ARBA" id="ARBA00022676"/>
    </source>
</evidence>
<dbReference type="PROSITE" id="PS00375">
    <property type="entry name" value="UDPGT"/>
    <property type="match status" value="1"/>
</dbReference>
<dbReference type="PANTHER" id="PTHR11926:SF1560">
    <property type="entry name" value="UDP-GLYCOSYLTRANSFERASE 74E1-RELATED"/>
    <property type="match status" value="1"/>
</dbReference>
<gene>
    <name evidence="6" type="ORF">OLC1_LOCUS15606</name>
</gene>
<evidence type="ECO:0000256" key="3">
    <source>
        <dbReference type="ARBA" id="ARBA00022679"/>
    </source>
</evidence>
<keyword evidence="3 4" id="KW-0808">Transferase</keyword>
<reference evidence="6" key="1">
    <citation type="submission" date="2023-03" db="EMBL/GenBank/DDBJ databases">
        <authorList>
            <person name="Julca I."/>
        </authorList>
    </citation>
    <scope>NUCLEOTIDE SEQUENCE</scope>
</reference>
<sequence>MASNTKVVHALVLPYPSQGHINPLLQFCKRLVSKGAKATFVNSVFLSKSMHADPKSSINFETISDGYDEGGWLSAESAEIYLDNLRTVGSKTLSELIKKLQDNGQVIDVVIYDSFLTWALDVAKEFGIVAAAFFTQTCAVNSVYYHVYNGLLPVPLSGSPVSLPELPVLQPEETPSFVYRPEDNPAFRDLLVNQFCNVDQTDWVFLNIFDKLEENLLNWMGKLWRRVRTVGPTVPSMYLDKRLADDTGYGIHLSKPESSLCMNWLNRQETGSVVYVSFGSWSQINEVQIEEIASALKQSGFKFLWVVRAFEKEKLPKTFTEETSDQGLVVTWSPQLEVLAHESLGCFVTHCGFNSVLEALCLGVPMVAAPVWTDQPTNAKLIEDVWGVGIRTKKDEQGIVRKESLVSCLEEIMEEGSEKGKLIKENAAKWKNLAKEAIDEGGSSDKNIDDFLADLAS</sequence>
<organism evidence="6 7">
    <name type="scientific">Oldenlandia corymbosa var. corymbosa</name>
    <dbReference type="NCBI Taxonomy" id="529605"/>
    <lineage>
        <taxon>Eukaryota</taxon>
        <taxon>Viridiplantae</taxon>
        <taxon>Streptophyta</taxon>
        <taxon>Embryophyta</taxon>
        <taxon>Tracheophyta</taxon>
        <taxon>Spermatophyta</taxon>
        <taxon>Magnoliopsida</taxon>
        <taxon>eudicotyledons</taxon>
        <taxon>Gunneridae</taxon>
        <taxon>Pentapetalae</taxon>
        <taxon>asterids</taxon>
        <taxon>lamiids</taxon>
        <taxon>Gentianales</taxon>
        <taxon>Rubiaceae</taxon>
        <taxon>Rubioideae</taxon>
        <taxon>Spermacoceae</taxon>
        <taxon>Hedyotis-Oldenlandia complex</taxon>
        <taxon>Oldenlandia</taxon>
    </lineage>
</organism>
<dbReference type="CDD" id="cd03784">
    <property type="entry name" value="GT1_Gtf-like"/>
    <property type="match status" value="1"/>
</dbReference>
<evidence type="ECO:0000256" key="1">
    <source>
        <dbReference type="ARBA" id="ARBA00009995"/>
    </source>
</evidence>
<evidence type="ECO:0000256" key="5">
    <source>
        <dbReference type="RuleBase" id="RU362057"/>
    </source>
</evidence>
<evidence type="ECO:0000256" key="4">
    <source>
        <dbReference type="RuleBase" id="RU003718"/>
    </source>
</evidence>
<dbReference type="EC" id="2.4.1.-" evidence="5"/>
<dbReference type="FunFam" id="3.40.50.2000:FF:000057">
    <property type="entry name" value="Glycosyltransferase"/>
    <property type="match status" value="1"/>
</dbReference>
<dbReference type="GO" id="GO:0080044">
    <property type="term" value="F:quercetin 7-O-glucosyltransferase activity"/>
    <property type="evidence" value="ECO:0007669"/>
    <property type="project" value="TreeGrafter"/>
</dbReference>
<dbReference type="Gene3D" id="3.40.50.2000">
    <property type="entry name" value="Glycogen Phosphorylase B"/>
    <property type="match status" value="2"/>
</dbReference>
<comment type="similarity">
    <text evidence="1 4">Belongs to the UDP-glycosyltransferase family.</text>
</comment>